<feature type="domain" description="Cation/H+ exchanger transmembrane" evidence="9">
    <location>
        <begin position="14"/>
        <end position="371"/>
    </location>
</feature>
<evidence type="ECO:0000256" key="7">
    <source>
        <dbReference type="ARBA" id="ARBA00023136"/>
    </source>
</evidence>
<dbReference type="AlphaFoldDB" id="A0A2I1NA71"/>
<evidence type="ECO:0000256" key="2">
    <source>
        <dbReference type="ARBA" id="ARBA00022448"/>
    </source>
</evidence>
<proteinExistence type="predicted"/>
<dbReference type="GO" id="GO:0016020">
    <property type="term" value="C:membrane"/>
    <property type="evidence" value="ECO:0007669"/>
    <property type="project" value="UniProtKB-SubCell"/>
</dbReference>
<reference evidence="10 11" key="1">
    <citation type="submission" date="2017-12" db="EMBL/GenBank/DDBJ databases">
        <title>Phylogenetic diversity of female urinary microbiome.</title>
        <authorList>
            <person name="Thomas-White K."/>
            <person name="Wolfe A.J."/>
        </authorList>
    </citation>
    <scope>NUCLEOTIDE SEQUENCE [LARGE SCALE GENOMIC DNA]</scope>
    <source>
        <strain evidence="10 11">UMB0112</strain>
    </source>
</reference>
<feature type="transmembrane region" description="Helical" evidence="8">
    <location>
        <begin position="26"/>
        <end position="45"/>
    </location>
</feature>
<dbReference type="InterPro" id="IPR006153">
    <property type="entry name" value="Cation/H_exchanger_TM"/>
</dbReference>
<gene>
    <name evidence="10" type="ORF">CYJ41_05410</name>
</gene>
<dbReference type="GO" id="GO:0015297">
    <property type="term" value="F:antiporter activity"/>
    <property type="evidence" value="ECO:0007669"/>
    <property type="project" value="UniProtKB-KW"/>
</dbReference>
<name>A0A2I1NA71_9BACT</name>
<keyword evidence="6" id="KW-0406">Ion transport</keyword>
<feature type="transmembrane region" description="Helical" evidence="8">
    <location>
        <begin position="57"/>
        <end position="76"/>
    </location>
</feature>
<dbReference type="InterPro" id="IPR038770">
    <property type="entry name" value="Na+/solute_symporter_sf"/>
</dbReference>
<dbReference type="GO" id="GO:1902600">
    <property type="term" value="P:proton transmembrane transport"/>
    <property type="evidence" value="ECO:0007669"/>
    <property type="project" value="InterPro"/>
</dbReference>
<dbReference type="Proteomes" id="UP000234639">
    <property type="component" value="Unassembled WGS sequence"/>
</dbReference>
<feature type="transmembrane region" description="Helical" evidence="8">
    <location>
        <begin position="138"/>
        <end position="157"/>
    </location>
</feature>
<feature type="transmembrane region" description="Helical" evidence="8">
    <location>
        <begin position="109"/>
        <end position="126"/>
    </location>
</feature>
<evidence type="ECO:0000259" key="9">
    <source>
        <dbReference type="Pfam" id="PF00999"/>
    </source>
</evidence>
<feature type="transmembrane region" description="Helical" evidence="8">
    <location>
        <begin position="354"/>
        <end position="375"/>
    </location>
</feature>
<evidence type="ECO:0000256" key="3">
    <source>
        <dbReference type="ARBA" id="ARBA00022449"/>
    </source>
</evidence>
<keyword evidence="4 8" id="KW-0812">Transmembrane</keyword>
<feature type="transmembrane region" description="Helical" evidence="8">
    <location>
        <begin position="295"/>
        <end position="314"/>
    </location>
</feature>
<evidence type="ECO:0000313" key="11">
    <source>
        <dbReference type="Proteomes" id="UP000234639"/>
    </source>
</evidence>
<evidence type="ECO:0000256" key="8">
    <source>
        <dbReference type="SAM" id="Phobius"/>
    </source>
</evidence>
<evidence type="ECO:0000313" key="10">
    <source>
        <dbReference type="EMBL" id="PKZ29277.1"/>
    </source>
</evidence>
<evidence type="ECO:0000256" key="6">
    <source>
        <dbReference type="ARBA" id="ARBA00023065"/>
    </source>
</evidence>
<comment type="subcellular location">
    <subcellularLocation>
        <location evidence="1">Membrane</location>
        <topology evidence="1">Multi-pass membrane protein</topology>
    </subcellularLocation>
</comment>
<evidence type="ECO:0000256" key="1">
    <source>
        <dbReference type="ARBA" id="ARBA00004141"/>
    </source>
</evidence>
<dbReference type="Gene3D" id="1.20.1530.20">
    <property type="match status" value="1"/>
</dbReference>
<feature type="transmembrane region" description="Helical" evidence="8">
    <location>
        <begin position="217"/>
        <end position="243"/>
    </location>
</feature>
<sequence length="383" mass="42533">MQAVLILLALSFVIFASPYISALIKVPISATEIILGILLGTLGFLPPNELFKDVADIGFYYLMFLAGTEVDLKIFINAKKGVLKNSTLFLGLLYIFSIIAVYTFGLSELFIVIIPVMSVGILSTLYKEYGKNENWLNLAMLVGVIGEVLSIAILTLLNAYTKYGLDIKLFVNLGALAGFLIVTTLIFRWLDVLFWWYPNLKKIIMPQFDKNEKDIRFSIAMLCLVIAVVVILDIKIIIGAFIAGTFIPTFFSHKKDLPEKLSSFGYGFLVPIFFAYIGSTVNLNALLIPGVVKNVIFLTILMIVVRLLSSVVMVKNLGFKQSFLFGISLSIPLTLLIATATIGHETNYISDKIYYALVLTSIFEAIVGITLIKIIKNIYSLKK</sequence>
<dbReference type="EMBL" id="PKHU01000004">
    <property type="protein sequence ID" value="PKZ29277.1"/>
    <property type="molecule type" value="Genomic_DNA"/>
</dbReference>
<feature type="transmembrane region" description="Helical" evidence="8">
    <location>
        <begin position="169"/>
        <end position="197"/>
    </location>
</feature>
<keyword evidence="3" id="KW-0050">Antiport</keyword>
<evidence type="ECO:0000256" key="5">
    <source>
        <dbReference type="ARBA" id="ARBA00022989"/>
    </source>
</evidence>
<keyword evidence="7 8" id="KW-0472">Membrane</keyword>
<evidence type="ECO:0000256" key="4">
    <source>
        <dbReference type="ARBA" id="ARBA00022692"/>
    </source>
</evidence>
<feature type="transmembrane region" description="Helical" evidence="8">
    <location>
        <begin position="82"/>
        <end position="102"/>
    </location>
</feature>
<organism evidence="10 11">
    <name type="scientific">Campylobacter ureolyticus</name>
    <dbReference type="NCBI Taxonomy" id="827"/>
    <lineage>
        <taxon>Bacteria</taxon>
        <taxon>Pseudomonadati</taxon>
        <taxon>Campylobacterota</taxon>
        <taxon>Epsilonproteobacteria</taxon>
        <taxon>Campylobacterales</taxon>
        <taxon>Campylobacteraceae</taxon>
        <taxon>Campylobacter</taxon>
    </lineage>
</organism>
<keyword evidence="5 8" id="KW-1133">Transmembrane helix</keyword>
<comment type="caution">
    <text evidence="10">The sequence shown here is derived from an EMBL/GenBank/DDBJ whole genome shotgun (WGS) entry which is preliminary data.</text>
</comment>
<protein>
    <submittedName>
        <fullName evidence="10">Cation:proton antiporter</fullName>
    </submittedName>
</protein>
<dbReference type="PANTHER" id="PTHR43562:SF1">
    <property type="entry name" value="NA(+)_H(+) ANTIPORTER YJBQ-RELATED"/>
    <property type="match status" value="1"/>
</dbReference>
<feature type="transmembrane region" description="Helical" evidence="8">
    <location>
        <begin position="264"/>
        <end position="283"/>
    </location>
</feature>
<accession>A0A2I1NA71</accession>
<feature type="transmembrane region" description="Helical" evidence="8">
    <location>
        <begin position="323"/>
        <end position="342"/>
    </location>
</feature>
<dbReference type="Pfam" id="PF00999">
    <property type="entry name" value="Na_H_Exchanger"/>
    <property type="match status" value="1"/>
</dbReference>
<keyword evidence="2" id="KW-0813">Transport</keyword>
<dbReference type="RefSeq" id="WP_050333505.1">
    <property type="nucleotide sequence ID" value="NZ_CAMPWA010000051.1"/>
</dbReference>
<dbReference type="PANTHER" id="PTHR43562">
    <property type="entry name" value="NAPA-TYPE SODIUM/HYDROGEN ANTIPORTER"/>
    <property type="match status" value="1"/>
</dbReference>